<keyword evidence="1" id="KW-0611">Plant defense</keyword>
<proteinExistence type="predicted"/>
<organism evidence="3 4">
    <name type="scientific">Eucalyptus globulus</name>
    <name type="common">Tasmanian blue gum</name>
    <dbReference type="NCBI Taxonomy" id="34317"/>
    <lineage>
        <taxon>Eukaryota</taxon>
        <taxon>Viridiplantae</taxon>
        <taxon>Streptophyta</taxon>
        <taxon>Embryophyta</taxon>
        <taxon>Tracheophyta</taxon>
        <taxon>Spermatophyta</taxon>
        <taxon>Magnoliopsida</taxon>
        <taxon>eudicotyledons</taxon>
        <taxon>Gunneridae</taxon>
        <taxon>Pentapetalae</taxon>
        <taxon>rosids</taxon>
        <taxon>malvids</taxon>
        <taxon>Myrtales</taxon>
        <taxon>Myrtaceae</taxon>
        <taxon>Myrtoideae</taxon>
        <taxon>Eucalypteae</taxon>
        <taxon>Eucalyptus</taxon>
    </lineage>
</organism>
<dbReference type="InterPro" id="IPR027417">
    <property type="entry name" value="P-loop_NTPase"/>
</dbReference>
<reference evidence="3 4" key="1">
    <citation type="submission" date="2024-11" db="EMBL/GenBank/DDBJ databases">
        <title>Chromosome-level genome assembly of Eucalyptus globulus Labill. provides insights into its genome evolution.</title>
        <authorList>
            <person name="Li X."/>
        </authorList>
    </citation>
    <scope>NUCLEOTIDE SEQUENCE [LARGE SCALE GENOMIC DNA]</scope>
    <source>
        <strain evidence="3">CL2024</strain>
        <tissue evidence="3">Fresh tender leaves</tissue>
    </source>
</reference>
<dbReference type="PRINTS" id="PR00364">
    <property type="entry name" value="DISEASERSIST"/>
</dbReference>
<evidence type="ECO:0000313" key="3">
    <source>
        <dbReference type="EMBL" id="KAL3737935.1"/>
    </source>
</evidence>
<dbReference type="PANTHER" id="PTHR36766">
    <property type="entry name" value="PLANT BROAD-SPECTRUM MILDEW RESISTANCE PROTEIN RPW8"/>
    <property type="match status" value="1"/>
</dbReference>
<evidence type="ECO:0000313" key="4">
    <source>
        <dbReference type="Proteomes" id="UP001634007"/>
    </source>
</evidence>
<gene>
    <name evidence="3" type="ORF">ACJRO7_019457</name>
</gene>
<dbReference type="AlphaFoldDB" id="A0ABD3KDG0"/>
<comment type="caution">
    <text evidence="3">The sequence shown here is derived from an EMBL/GenBank/DDBJ whole genome shotgun (WGS) entry which is preliminary data.</text>
</comment>
<evidence type="ECO:0000256" key="1">
    <source>
        <dbReference type="ARBA" id="ARBA00022821"/>
    </source>
</evidence>
<accession>A0ABD3KDG0</accession>
<sequence length="372" mass="42406">MEETIEKYLTEKFRTKLHNGPRVRFYRRFTELESLLDKIKASESPTRKSIKEELYCLNNVLEECRVLARKKRLSLPTILSPSKFQISRTLDKIKQQLHQIDQFIANSQETFCILPQNLEASRGSSTWVDLSRVHGFDSEVVNLETKLLRPGKPSDSSQAIAIIGTSSIRKTTLAQLVYNKREVKAHFLPRIWVSLSPQPNEAENTREVIAKKLLTRLGVETDIIGSIDSHGLRGLLYALHLQLLGKRYLIVLDDVRDTNPWHNVWDELPKGNGGSVVITSRTEKVANTMDGEDNVIRLQPLTDPESCWCIYRDEVEKDGEKLNDDDIRKLKPAVTKKSAGLPLAAKVMGEIFYEKRKAKEVGEHGEIHPQES</sequence>
<dbReference type="GO" id="GO:0006952">
    <property type="term" value="P:defense response"/>
    <property type="evidence" value="ECO:0007669"/>
    <property type="project" value="UniProtKB-KW"/>
</dbReference>
<dbReference type="Proteomes" id="UP001634007">
    <property type="component" value="Unassembled WGS sequence"/>
</dbReference>
<name>A0ABD3KDG0_EUCGL</name>
<dbReference type="EMBL" id="JBJKBG010000005">
    <property type="protein sequence ID" value="KAL3737935.1"/>
    <property type="molecule type" value="Genomic_DNA"/>
</dbReference>
<dbReference type="PANTHER" id="PTHR36766:SF41">
    <property type="entry name" value="AAA+ ATPASE DOMAIN-CONTAINING PROTEIN"/>
    <property type="match status" value="1"/>
</dbReference>
<evidence type="ECO:0000259" key="2">
    <source>
        <dbReference type="Pfam" id="PF00931"/>
    </source>
</evidence>
<dbReference type="InterPro" id="IPR002182">
    <property type="entry name" value="NB-ARC"/>
</dbReference>
<protein>
    <recommendedName>
        <fullName evidence="2">NB-ARC domain-containing protein</fullName>
    </recommendedName>
</protein>
<dbReference type="Gene3D" id="3.40.50.300">
    <property type="entry name" value="P-loop containing nucleotide triphosphate hydrolases"/>
    <property type="match status" value="1"/>
</dbReference>
<feature type="domain" description="NB-ARC" evidence="2">
    <location>
        <begin position="154"/>
        <end position="316"/>
    </location>
</feature>
<keyword evidence="4" id="KW-1185">Reference proteome</keyword>
<dbReference type="SUPFAM" id="SSF52540">
    <property type="entry name" value="P-loop containing nucleoside triphosphate hydrolases"/>
    <property type="match status" value="1"/>
</dbReference>
<dbReference type="Pfam" id="PF00931">
    <property type="entry name" value="NB-ARC"/>
    <property type="match status" value="1"/>
</dbReference>